<dbReference type="PANTHER" id="PTHR43283:SF11">
    <property type="entry name" value="BETA-LACTAMASE-RELATED DOMAIN-CONTAINING PROTEIN"/>
    <property type="match status" value="1"/>
</dbReference>
<protein>
    <submittedName>
        <fullName evidence="3">CubicO group peptidase, beta-lactamase class C family</fullName>
    </submittedName>
</protein>
<dbReference type="GO" id="GO:0016787">
    <property type="term" value="F:hydrolase activity"/>
    <property type="evidence" value="ECO:0007669"/>
    <property type="project" value="UniProtKB-KW"/>
</dbReference>
<keyword evidence="1" id="KW-0378">Hydrolase</keyword>
<feature type="domain" description="Beta-lactamase-related" evidence="2">
    <location>
        <begin position="31"/>
        <end position="346"/>
    </location>
</feature>
<reference evidence="4" key="1">
    <citation type="submission" date="2016-06" db="EMBL/GenBank/DDBJ databases">
        <authorList>
            <person name="Varghese N."/>
            <person name="Submissions Spin"/>
        </authorList>
    </citation>
    <scope>NUCLEOTIDE SEQUENCE [LARGE SCALE GENOMIC DNA]</scope>
    <source>
        <strain evidence="4">DSM 45431</strain>
    </source>
</reference>
<evidence type="ECO:0000313" key="4">
    <source>
        <dbReference type="Proteomes" id="UP000199413"/>
    </source>
</evidence>
<dbReference type="Gene3D" id="3.40.710.10">
    <property type="entry name" value="DD-peptidase/beta-lactamase superfamily"/>
    <property type="match status" value="1"/>
</dbReference>
<dbReference type="InterPro" id="IPR001466">
    <property type="entry name" value="Beta-lactam-related"/>
</dbReference>
<dbReference type="InterPro" id="IPR050789">
    <property type="entry name" value="Diverse_Enzym_Activities"/>
</dbReference>
<dbReference type="RefSeq" id="WP_091345724.1">
    <property type="nucleotide sequence ID" value="NZ_FMHV01000002.1"/>
</dbReference>
<dbReference type="EMBL" id="FMHV01000002">
    <property type="protein sequence ID" value="SCL36215.1"/>
    <property type="molecule type" value="Genomic_DNA"/>
</dbReference>
<organism evidence="3 4">
    <name type="scientific">Micromonospora rhizosphaerae</name>
    <dbReference type="NCBI Taxonomy" id="568872"/>
    <lineage>
        <taxon>Bacteria</taxon>
        <taxon>Bacillati</taxon>
        <taxon>Actinomycetota</taxon>
        <taxon>Actinomycetes</taxon>
        <taxon>Micromonosporales</taxon>
        <taxon>Micromonosporaceae</taxon>
        <taxon>Micromonospora</taxon>
    </lineage>
</organism>
<dbReference type="STRING" id="568872.GA0070624_5490"/>
<sequence>MTVLPVDDGHPGFDAGRLARVSDLLDIAAKDGMYPGAVAVVAHRGRVVYQHAAGRQQDGPEPRVKMPLDAVFDLASVTKPVAGTALLLMIEDGLLTLDDYVVDHVPEFQGRDKGAVRIRHLVSHTSGVASNPKLYHEHKSWERLRSAYLTLPLIGVPGSLFLYSSINFILLTLIVERVSGRALDVLLRERVFGPLGMTDTMFNPPEALRPRIPATEYVDWRGSYDWGVVNDKTAQLMGGVSAHAGLFSSAQDLALFGHMLLSGGRYGDARVLSPAAAKLFLSGWPDERGASRGVCWLPGNRRTFGDLVGGHSFGHTGTTGTAMCLVPADDLVVVLLTNRVHPTRSNDLIEKFRPRFFNAVAAARTGN</sequence>
<dbReference type="Proteomes" id="UP000199413">
    <property type="component" value="Unassembled WGS sequence"/>
</dbReference>
<evidence type="ECO:0000256" key="1">
    <source>
        <dbReference type="ARBA" id="ARBA00022801"/>
    </source>
</evidence>
<dbReference type="PANTHER" id="PTHR43283">
    <property type="entry name" value="BETA-LACTAMASE-RELATED"/>
    <property type="match status" value="1"/>
</dbReference>
<gene>
    <name evidence="3" type="ORF">GA0070624_5490</name>
</gene>
<dbReference type="AlphaFoldDB" id="A0A1C6T463"/>
<keyword evidence="4" id="KW-1185">Reference proteome</keyword>
<dbReference type="SUPFAM" id="SSF56601">
    <property type="entry name" value="beta-lactamase/transpeptidase-like"/>
    <property type="match status" value="1"/>
</dbReference>
<dbReference type="OrthoDB" id="9809635at2"/>
<name>A0A1C6T463_9ACTN</name>
<dbReference type="Pfam" id="PF00144">
    <property type="entry name" value="Beta-lactamase"/>
    <property type="match status" value="1"/>
</dbReference>
<dbReference type="InterPro" id="IPR012338">
    <property type="entry name" value="Beta-lactam/transpept-like"/>
</dbReference>
<evidence type="ECO:0000313" key="3">
    <source>
        <dbReference type="EMBL" id="SCL36215.1"/>
    </source>
</evidence>
<evidence type="ECO:0000259" key="2">
    <source>
        <dbReference type="Pfam" id="PF00144"/>
    </source>
</evidence>
<proteinExistence type="predicted"/>
<accession>A0A1C6T463</accession>